<keyword evidence="2" id="KW-1185">Reference proteome</keyword>
<evidence type="ECO:0000313" key="1">
    <source>
        <dbReference type="EMBL" id="KAK8852182.1"/>
    </source>
</evidence>
<reference evidence="1 2" key="1">
    <citation type="journal article" date="2024" name="IMA Fungus">
        <title>Apiospora arundinis, a panoply of carbohydrate-active enzymes and secondary metabolites.</title>
        <authorList>
            <person name="Sorensen T."/>
            <person name="Petersen C."/>
            <person name="Muurmann A.T."/>
            <person name="Christiansen J.V."/>
            <person name="Brundto M.L."/>
            <person name="Overgaard C.K."/>
            <person name="Boysen A.T."/>
            <person name="Wollenberg R.D."/>
            <person name="Larsen T.O."/>
            <person name="Sorensen J.L."/>
            <person name="Nielsen K.L."/>
            <person name="Sondergaard T.E."/>
        </authorList>
    </citation>
    <scope>NUCLEOTIDE SEQUENCE [LARGE SCALE GENOMIC DNA]</scope>
    <source>
        <strain evidence="1 2">AAU 773</strain>
    </source>
</reference>
<protein>
    <submittedName>
        <fullName evidence="1">Uncharacterized protein</fullName>
    </submittedName>
</protein>
<accession>A0ABR2HT24</accession>
<evidence type="ECO:0000313" key="2">
    <source>
        <dbReference type="Proteomes" id="UP001390339"/>
    </source>
</evidence>
<gene>
    <name evidence="1" type="ORF">PGQ11_014661</name>
</gene>
<dbReference type="EMBL" id="JAPCWZ010000009">
    <property type="protein sequence ID" value="KAK8852182.1"/>
    <property type="molecule type" value="Genomic_DNA"/>
</dbReference>
<comment type="caution">
    <text evidence="1">The sequence shown here is derived from an EMBL/GenBank/DDBJ whole genome shotgun (WGS) entry which is preliminary data.</text>
</comment>
<name>A0ABR2HT24_9PEZI</name>
<proteinExistence type="predicted"/>
<organism evidence="1 2">
    <name type="scientific">Apiospora arundinis</name>
    <dbReference type="NCBI Taxonomy" id="335852"/>
    <lineage>
        <taxon>Eukaryota</taxon>
        <taxon>Fungi</taxon>
        <taxon>Dikarya</taxon>
        <taxon>Ascomycota</taxon>
        <taxon>Pezizomycotina</taxon>
        <taxon>Sordariomycetes</taxon>
        <taxon>Xylariomycetidae</taxon>
        <taxon>Amphisphaeriales</taxon>
        <taxon>Apiosporaceae</taxon>
        <taxon>Apiospora</taxon>
    </lineage>
</organism>
<sequence>MAFLKIATRLSVEAFTPFAIPTRTAVLQTLASNLLRFAGNRTVTNRVAYWRPREHCPWGTRVATLGVGLPRISDEAD</sequence>
<dbReference type="Proteomes" id="UP001390339">
    <property type="component" value="Unassembled WGS sequence"/>
</dbReference>